<feature type="compositionally biased region" description="Low complexity" evidence="5">
    <location>
        <begin position="18"/>
        <end position="39"/>
    </location>
</feature>
<feature type="compositionally biased region" description="Basic and acidic residues" evidence="5">
    <location>
        <begin position="46"/>
        <end position="149"/>
    </location>
</feature>
<dbReference type="PANTHER" id="PTHR15272">
    <property type="entry name" value="CHROMATIN ASSEMBLY FACTOR 1 SUBUNIT A CAF-1 SUBUNIT A"/>
    <property type="match status" value="1"/>
</dbReference>
<organism evidence="8 9">
    <name type="scientific">Dictyostelium purpureum</name>
    <name type="common">Slime mold</name>
    <dbReference type="NCBI Taxonomy" id="5786"/>
    <lineage>
        <taxon>Eukaryota</taxon>
        <taxon>Amoebozoa</taxon>
        <taxon>Evosea</taxon>
        <taxon>Eumycetozoa</taxon>
        <taxon>Dictyostelia</taxon>
        <taxon>Dictyosteliales</taxon>
        <taxon>Dictyosteliaceae</taxon>
        <taxon>Dictyostelium</taxon>
    </lineage>
</organism>
<dbReference type="GO" id="GO:0033186">
    <property type="term" value="C:CAF-1 complex"/>
    <property type="evidence" value="ECO:0000318"/>
    <property type="project" value="GO_Central"/>
</dbReference>
<feature type="compositionally biased region" description="Low complexity" evidence="5">
    <location>
        <begin position="638"/>
        <end position="657"/>
    </location>
</feature>
<dbReference type="Pfam" id="PF12253">
    <property type="entry name" value="CAF1A_dimeriz"/>
    <property type="match status" value="1"/>
</dbReference>
<evidence type="ECO:0000259" key="7">
    <source>
        <dbReference type="Pfam" id="PF21796"/>
    </source>
</evidence>
<dbReference type="InterPro" id="IPR048800">
    <property type="entry name" value="Cac1-like_C"/>
</dbReference>
<dbReference type="OrthoDB" id="440676at2759"/>
<dbReference type="Pfam" id="PF21796">
    <property type="entry name" value="Cac1_C"/>
    <property type="match status" value="1"/>
</dbReference>
<dbReference type="VEuPathDB" id="AmoebaDB:DICPUDRAFT_159600"/>
<evidence type="ECO:0000259" key="6">
    <source>
        <dbReference type="Pfam" id="PF12253"/>
    </source>
</evidence>
<name>F1A4I3_DICPU</name>
<comment type="subcellular location">
    <subcellularLocation>
        <location evidence="1">Nucleus</location>
    </subcellularLocation>
</comment>
<evidence type="ECO:0000256" key="3">
    <source>
        <dbReference type="ARBA" id="ARBA00023204"/>
    </source>
</evidence>
<feature type="domain" description="Chromatin assembly factor 1 subunit A dimerization" evidence="6">
    <location>
        <begin position="270"/>
        <end position="344"/>
    </location>
</feature>
<dbReference type="STRING" id="5786.F1A4I3"/>
<evidence type="ECO:0000313" key="9">
    <source>
        <dbReference type="Proteomes" id="UP000001064"/>
    </source>
</evidence>
<feature type="compositionally biased region" description="Basic and acidic residues" evidence="5">
    <location>
        <begin position="322"/>
        <end position="332"/>
    </location>
</feature>
<feature type="region of interest" description="Disordered" evidence="5">
    <location>
        <begin position="305"/>
        <end position="370"/>
    </location>
</feature>
<dbReference type="GO" id="GO:0005634">
    <property type="term" value="C:nucleus"/>
    <property type="evidence" value="ECO:0000318"/>
    <property type="project" value="GO_Central"/>
</dbReference>
<feature type="domain" description="Chromatin assembly factor 1 subunit Cac1-like C-terminal" evidence="7">
    <location>
        <begin position="458"/>
        <end position="508"/>
    </location>
</feature>
<protein>
    <recommendedName>
        <fullName evidence="10">Chromatin assembly factor 1 subunit A</fullName>
    </recommendedName>
</protein>
<keyword evidence="3" id="KW-0234">DNA repair</keyword>
<dbReference type="eggNOG" id="ENOG502S9MN">
    <property type="taxonomic scope" value="Eukaryota"/>
</dbReference>
<dbReference type="GO" id="GO:0006281">
    <property type="term" value="P:DNA repair"/>
    <property type="evidence" value="ECO:0007669"/>
    <property type="project" value="UniProtKB-KW"/>
</dbReference>
<dbReference type="OMA" id="GAIMHHD"/>
<gene>
    <name evidence="8" type="ORF">DICPUDRAFT_159600</name>
</gene>
<evidence type="ECO:0000313" key="8">
    <source>
        <dbReference type="EMBL" id="EGC28900.1"/>
    </source>
</evidence>
<keyword evidence="2" id="KW-0227">DNA damage</keyword>
<dbReference type="PANTHER" id="PTHR15272:SF0">
    <property type="entry name" value="CHROMATIN ASSEMBLY FACTOR 1 SUBUNIT A"/>
    <property type="match status" value="1"/>
</dbReference>
<dbReference type="GeneID" id="10506957"/>
<reference evidence="9" key="1">
    <citation type="journal article" date="2011" name="Genome Biol.">
        <title>Comparative genomics of the social amoebae Dictyostelium discoideum and Dictyostelium purpureum.</title>
        <authorList>
            <consortium name="US DOE Joint Genome Institute (JGI-PGF)"/>
            <person name="Sucgang R."/>
            <person name="Kuo A."/>
            <person name="Tian X."/>
            <person name="Salerno W."/>
            <person name="Parikh A."/>
            <person name="Feasley C.L."/>
            <person name="Dalin E."/>
            <person name="Tu H."/>
            <person name="Huang E."/>
            <person name="Barry K."/>
            <person name="Lindquist E."/>
            <person name="Shapiro H."/>
            <person name="Bruce D."/>
            <person name="Schmutz J."/>
            <person name="Salamov A."/>
            <person name="Fey P."/>
            <person name="Gaudet P."/>
            <person name="Anjard C."/>
            <person name="Babu M.M."/>
            <person name="Basu S."/>
            <person name="Bushmanova Y."/>
            <person name="van der Wel H."/>
            <person name="Katoh-Kurasawa M."/>
            <person name="Dinh C."/>
            <person name="Coutinho P.M."/>
            <person name="Saito T."/>
            <person name="Elias M."/>
            <person name="Schaap P."/>
            <person name="Kay R.R."/>
            <person name="Henrissat B."/>
            <person name="Eichinger L."/>
            <person name="Rivero F."/>
            <person name="Putnam N.H."/>
            <person name="West C.M."/>
            <person name="Loomis W.F."/>
            <person name="Chisholm R.L."/>
            <person name="Shaulsky G."/>
            <person name="Strassmann J.E."/>
            <person name="Queller D.C."/>
            <person name="Kuspa A."/>
            <person name="Grigoriev I.V."/>
        </authorList>
    </citation>
    <scope>NUCLEOTIDE SEQUENCE [LARGE SCALE GENOMIC DNA]</scope>
    <source>
        <strain evidence="9">QSDP1</strain>
    </source>
</reference>
<keyword evidence="4" id="KW-0539">Nucleus</keyword>
<evidence type="ECO:0000256" key="5">
    <source>
        <dbReference type="SAM" id="MobiDB-lite"/>
    </source>
</evidence>
<dbReference type="RefSeq" id="XP_003294577.1">
    <property type="nucleotide sequence ID" value="XM_003294529.1"/>
</dbReference>
<dbReference type="AlphaFoldDB" id="F1A4I3"/>
<feature type="compositionally biased region" description="Acidic residues" evidence="5">
    <location>
        <begin position="305"/>
        <end position="321"/>
    </location>
</feature>
<dbReference type="InParanoid" id="F1A4I3"/>
<dbReference type="EMBL" id="GL871522">
    <property type="protein sequence ID" value="EGC28900.1"/>
    <property type="molecule type" value="Genomic_DNA"/>
</dbReference>
<dbReference type="Proteomes" id="UP000001064">
    <property type="component" value="Unassembled WGS sequence"/>
</dbReference>
<feature type="compositionally biased region" description="Acidic residues" evidence="5">
    <location>
        <begin position="333"/>
        <end position="348"/>
    </location>
</feature>
<accession>F1A4I3</accession>
<keyword evidence="9" id="KW-1185">Reference proteome</keyword>
<feature type="compositionally biased region" description="Polar residues" evidence="5">
    <location>
        <begin position="604"/>
        <end position="637"/>
    </location>
</feature>
<feature type="compositionally biased region" description="Basic and acidic residues" evidence="5">
    <location>
        <begin position="8"/>
        <end position="17"/>
    </location>
</feature>
<feature type="compositionally biased region" description="Low complexity" evidence="5">
    <location>
        <begin position="547"/>
        <end position="594"/>
    </location>
</feature>
<dbReference type="FunCoup" id="F1A4I3">
    <property type="interactions" value="120"/>
</dbReference>
<dbReference type="GO" id="GO:0006334">
    <property type="term" value="P:nucleosome assembly"/>
    <property type="evidence" value="ECO:0000318"/>
    <property type="project" value="GO_Central"/>
</dbReference>
<proteinExistence type="predicted"/>
<dbReference type="InterPro" id="IPR022043">
    <property type="entry name" value="CAF1A_DD"/>
</dbReference>
<evidence type="ECO:0000256" key="1">
    <source>
        <dbReference type="ARBA" id="ARBA00004123"/>
    </source>
</evidence>
<evidence type="ECO:0008006" key="10">
    <source>
        <dbReference type="Google" id="ProtNLM"/>
    </source>
</evidence>
<sequence length="657" mass="76288">MDSSDNDVEMKDIDVDSTKTTPTSTPTSATTSTGKTPKTPTKRKKLTEEEKKKKEDDKKRLLEEREAEKKKREDDKKKREEEKKKKEEEKETEKKKREEEAEKRKEEKRKKEEERLKEKKKREEEAERKKEEIEKKRLEQEKAKEEELKKQPKLTQFFTPIQQPVRIKVNSNQFIQPIELPPHTELYQYQVPSYARSIESFKEAIGSQSYSNLPRDISSSNQEKKRYFSNIERVNPAKKGQRNIKFKMPIKSLPGAIMHHDLISKLSVLKLLKFHDNYRPSYYGTFSKRSKSITAKNPIKKDETIDYDYDSDDEWDEEKDLEGDVEKISSDNEKEEEEEEIEDEEDQAWIEKNDQNEEEEDDSIHTKKKKRRLEEKKPIILEPYFTKYPLSILKDQENNMDTTITTTTTTTAPSNNIDLEFLKIFTVQPLEPTPIKLEPIIIEKPTSSIKEDFPIKALPTLLYIIKNNKLPFKKLVQIFTKNFPHINQRQIKGKLNEHCIYSHRAWSIKPESEDIVNHPIDPQYPIPDIPKPTKETEIENDEEENNENINNSNSTTINTPSLHNNNSSGNNNNSSNINSNSLNKSPSKSPTKPTKASKKKQQPVAVQTNSLLNYFSKVESSPVVTKSEQPNSLTPAKTNADSNETSTATATTTNSTL</sequence>
<feature type="region of interest" description="Disordered" evidence="5">
    <location>
        <begin position="1"/>
        <end position="149"/>
    </location>
</feature>
<evidence type="ECO:0000256" key="2">
    <source>
        <dbReference type="ARBA" id="ARBA00022763"/>
    </source>
</evidence>
<evidence type="ECO:0000256" key="4">
    <source>
        <dbReference type="ARBA" id="ARBA00023242"/>
    </source>
</evidence>
<dbReference type="KEGG" id="dpp:DICPUDRAFT_159600"/>
<feature type="region of interest" description="Disordered" evidence="5">
    <location>
        <begin position="516"/>
        <end position="657"/>
    </location>
</feature>